<dbReference type="OrthoDB" id="329835at2759"/>
<keyword evidence="2" id="KW-0597">Phosphoprotein</keyword>
<keyword evidence="1" id="KW-0596">Phosphopantetheine</keyword>
<dbReference type="Gene3D" id="3.40.47.10">
    <property type="match status" value="1"/>
</dbReference>
<dbReference type="PANTHER" id="PTHR43775">
    <property type="entry name" value="FATTY ACID SYNTHASE"/>
    <property type="match status" value="1"/>
</dbReference>
<dbReference type="InterPro" id="IPR050091">
    <property type="entry name" value="PKS_NRPS_Biosynth_Enz"/>
</dbReference>
<evidence type="ECO:0000256" key="2">
    <source>
        <dbReference type="ARBA" id="ARBA00022553"/>
    </source>
</evidence>
<dbReference type="InterPro" id="IPR016039">
    <property type="entry name" value="Thiolase-like"/>
</dbReference>
<dbReference type="PROSITE" id="PS52004">
    <property type="entry name" value="KS3_2"/>
    <property type="match status" value="1"/>
</dbReference>
<evidence type="ECO:0000313" key="4">
    <source>
        <dbReference type="EMBL" id="KAE8394916.1"/>
    </source>
</evidence>
<organism evidence="4">
    <name type="scientific">Petromyces alliaceus</name>
    <name type="common">Aspergillus alliaceus</name>
    <dbReference type="NCBI Taxonomy" id="209559"/>
    <lineage>
        <taxon>Eukaryota</taxon>
        <taxon>Fungi</taxon>
        <taxon>Dikarya</taxon>
        <taxon>Ascomycota</taxon>
        <taxon>Pezizomycotina</taxon>
        <taxon>Eurotiomycetes</taxon>
        <taxon>Eurotiomycetidae</taxon>
        <taxon>Eurotiales</taxon>
        <taxon>Aspergillaceae</taxon>
        <taxon>Aspergillus</taxon>
        <taxon>Aspergillus subgen. Circumdati</taxon>
    </lineage>
</organism>
<dbReference type="GO" id="GO:0004312">
    <property type="term" value="F:fatty acid synthase activity"/>
    <property type="evidence" value="ECO:0007669"/>
    <property type="project" value="TreeGrafter"/>
</dbReference>
<dbReference type="AlphaFoldDB" id="A0A5N7CL36"/>
<dbReference type="SUPFAM" id="SSF53901">
    <property type="entry name" value="Thiolase-like"/>
    <property type="match status" value="1"/>
</dbReference>
<sequence length="147" mass="15758">MEEDGSTPGIILPSADAQASLIRKVYQEAERDFADTGHFEAHGTGTAAGDPIKTSALGAAVGNARPASKPFGLAGLIKALYMLEKGVIPPQVWLDELNPRIKVDEWNLSILRELPRGHMRAFVVQVSIHLVSGVQIPTLTSVLPIII</sequence>
<dbReference type="Proteomes" id="UP000326877">
    <property type="component" value="Unassembled WGS sequence"/>
</dbReference>
<dbReference type="Pfam" id="PF02801">
    <property type="entry name" value="Ketoacyl-synt_C"/>
    <property type="match status" value="1"/>
</dbReference>
<evidence type="ECO:0000259" key="3">
    <source>
        <dbReference type="PROSITE" id="PS52004"/>
    </source>
</evidence>
<dbReference type="GO" id="GO:0006633">
    <property type="term" value="P:fatty acid biosynthetic process"/>
    <property type="evidence" value="ECO:0007669"/>
    <property type="project" value="TreeGrafter"/>
</dbReference>
<dbReference type="GO" id="GO:0044550">
    <property type="term" value="P:secondary metabolite biosynthetic process"/>
    <property type="evidence" value="ECO:0007669"/>
    <property type="project" value="TreeGrafter"/>
</dbReference>
<dbReference type="InterPro" id="IPR014031">
    <property type="entry name" value="Ketoacyl_synth_C"/>
</dbReference>
<evidence type="ECO:0000256" key="1">
    <source>
        <dbReference type="ARBA" id="ARBA00022450"/>
    </source>
</evidence>
<feature type="domain" description="Ketosynthase family 3 (KS3)" evidence="3">
    <location>
        <begin position="1"/>
        <end position="127"/>
    </location>
</feature>
<dbReference type="SMART" id="SM00825">
    <property type="entry name" value="PKS_KS"/>
    <property type="match status" value="1"/>
</dbReference>
<name>A0A5N7CL36_PETAA</name>
<gene>
    <name evidence="4" type="ORF">BDV23DRAFT_179304</name>
</gene>
<proteinExistence type="predicted"/>
<accession>A0A5N7CL36</accession>
<dbReference type="InterPro" id="IPR020841">
    <property type="entry name" value="PKS_Beta-ketoAc_synthase_dom"/>
</dbReference>
<dbReference type="EMBL" id="ML735221">
    <property type="protein sequence ID" value="KAE8394916.1"/>
    <property type="molecule type" value="Genomic_DNA"/>
</dbReference>
<dbReference type="PANTHER" id="PTHR43775:SF29">
    <property type="entry name" value="ASPERFURANONE POLYKETIDE SYNTHASE AFOG-RELATED"/>
    <property type="match status" value="1"/>
</dbReference>
<reference evidence="4" key="1">
    <citation type="submission" date="2019-04" db="EMBL/GenBank/DDBJ databases">
        <title>Friends and foes A comparative genomics studyof 23 Aspergillus species from section Flavi.</title>
        <authorList>
            <consortium name="DOE Joint Genome Institute"/>
            <person name="Kjaerbolling I."/>
            <person name="Vesth T."/>
            <person name="Frisvad J.C."/>
            <person name="Nybo J.L."/>
            <person name="Theobald S."/>
            <person name="Kildgaard S."/>
            <person name="Isbrandt T."/>
            <person name="Kuo A."/>
            <person name="Sato A."/>
            <person name="Lyhne E.K."/>
            <person name="Kogle M.E."/>
            <person name="Wiebenga A."/>
            <person name="Kun R.S."/>
            <person name="Lubbers R.J."/>
            <person name="Makela M.R."/>
            <person name="Barry K."/>
            <person name="Chovatia M."/>
            <person name="Clum A."/>
            <person name="Daum C."/>
            <person name="Haridas S."/>
            <person name="He G."/>
            <person name="LaButti K."/>
            <person name="Lipzen A."/>
            <person name="Mondo S."/>
            <person name="Riley R."/>
            <person name="Salamov A."/>
            <person name="Simmons B.A."/>
            <person name="Magnuson J.K."/>
            <person name="Henrissat B."/>
            <person name="Mortensen U.H."/>
            <person name="Larsen T.O."/>
            <person name="Devries R.P."/>
            <person name="Grigoriev I.V."/>
            <person name="Machida M."/>
            <person name="Baker S.E."/>
            <person name="Andersen M.R."/>
        </authorList>
    </citation>
    <scope>NUCLEOTIDE SEQUENCE [LARGE SCALE GENOMIC DNA]</scope>
    <source>
        <strain evidence="4">IBT 14317</strain>
    </source>
</reference>
<protein>
    <submittedName>
        <fullName evidence="4">Thiolase-like protein</fullName>
    </submittedName>
</protein>